<evidence type="ECO:0000313" key="1">
    <source>
        <dbReference type="EMBL" id="JAR93210.1"/>
    </source>
</evidence>
<dbReference type="AlphaFoldDB" id="A0A147BR24"/>
<sequence>MWLPCTVQQSLCITSSMLILLQTFPSHSIGQVRHRKELRRWRAVDGLLAAGREEGVITQKQMCSFMNGVSCFQSLVVFSSSFLTVQEIDP</sequence>
<dbReference type="EMBL" id="GEGO01002194">
    <property type="protein sequence ID" value="JAR93210.1"/>
    <property type="molecule type" value="Transcribed_RNA"/>
</dbReference>
<proteinExistence type="predicted"/>
<name>A0A147BR24_IXORI</name>
<protein>
    <submittedName>
        <fullName evidence="1">Putative secreted protein</fullName>
    </submittedName>
</protein>
<accession>A0A147BR24</accession>
<organism evidence="1">
    <name type="scientific">Ixodes ricinus</name>
    <name type="common">Common tick</name>
    <name type="synonym">Acarus ricinus</name>
    <dbReference type="NCBI Taxonomy" id="34613"/>
    <lineage>
        <taxon>Eukaryota</taxon>
        <taxon>Metazoa</taxon>
        <taxon>Ecdysozoa</taxon>
        <taxon>Arthropoda</taxon>
        <taxon>Chelicerata</taxon>
        <taxon>Arachnida</taxon>
        <taxon>Acari</taxon>
        <taxon>Parasitiformes</taxon>
        <taxon>Ixodida</taxon>
        <taxon>Ixodoidea</taxon>
        <taxon>Ixodidae</taxon>
        <taxon>Ixodinae</taxon>
        <taxon>Ixodes</taxon>
    </lineage>
</organism>
<reference evidence="1" key="1">
    <citation type="journal article" date="2018" name="PLoS Negl. Trop. Dis.">
        <title>Sialome diversity of ticks revealed by RNAseq of single tick salivary glands.</title>
        <authorList>
            <person name="Perner J."/>
            <person name="Kropackova S."/>
            <person name="Kopacek P."/>
            <person name="Ribeiro J.M."/>
        </authorList>
    </citation>
    <scope>NUCLEOTIDE SEQUENCE</scope>
    <source>
        <strain evidence="1">Siblings of single egg batch collected in Ceske Budejovice</strain>
        <tissue evidence="1">Salivary glands</tissue>
    </source>
</reference>